<sequence length="392" mass="45677">MGQELKVFISKLWPLLVVLIVIPALSFGTWWISPQKSLDVMVLDKTVPRANYREHSGLFWALDYDKYLKHNGEEYFKEKDYLGFFPSEDKEKKGEVNDLAKPNKKDFEKLASDSDLIYVADTYGVYERDFSGGDNEIEINERVYGGMSQDDVDFLTLAKEKEKTIIAEYNTMASPTPKSIRTQFEMLMGLKWTGWIARFFDELDPVKNGDLPQWLIQNYLAQNPGEWAFWGPGLVFIHESGEIQIMKYDEDFSSETPLIRTPRFNKLGYDLPEVVPYPDWFDIVLIEREYEVISYFDIGVTNQGLERLREMGLPRFFPAAVVRENGAGKMFYFSGDFSDMRGDLGSAKFKGLPFLYRGLYVPANYRDRQSFFWNYYLPLTRQILEKTYEGLN</sequence>
<keyword evidence="3" id="KW-1185">Reference proteome</keyword>
<evidence type="ECO:0000256" key="1">
    <source>
        <dbReference type="SAM" id="Phobius"/>
    </source>
</evidence>
<dbReference type="Proteomes" id="UP000184609">
    <property type="component" value="Unassembled WGS sequence"/>
</dbReference>
<dbReference type="STRING" id="1073327.SAMN04488108_0627"/>
<keyword evidence="1" id="KW-0812">Transmembrane</keyword>
<keyword evidence="1" id="KW-0472">Membrane</keyword>
<organism evidence="2 3">
    <name type="scientific">Algoriphagus zhangzhouensis</name>
    <dbReference type="NCBI Taxonomy" id="1073327"/>
    <lineage>
        <taxon>Bacteria</taxon>
        <taxon>Pseudomonadati</taxon>
        <taxon>Bacteroidota</taxon>
        <taxon>Cytophagia</taxon>
        <taxon>Cytophagales</taxon>
        <taxon>Cyclobacteriaceae</taxon>
        <taxon>Algoriphagus</taxon>
    </lineage>
</organism>
<evidence type="ECO:0000313" key="3">
    <source>
        <dbReference type="Proteomes" id="UP000184609"/>
    </source>
</evidence>
<evidence type="ECO:0000313" key="2">
    <source>
        <dbReference type="EMBL" id="SHO60182.1"/>
    </source>
</evidence>
<dbReference type="OrthoDB" id="916275at2"/>
<proteinExistence type="predicted"/>
<feature type="transmembrane region" description="Helical" evidence="1">
    <location>
        <begin position="12"/>
        <end position="32"/>
    </location>
</feature>
<name>A0A1M7Z5T0_9BACT</name>
<protein>
    <submittedName>
        <fullName evidence="2">Uncharacterized protein</fullName>
    </submittedName>
</protein>
<accession>A0A1M7Z5T0</accession>
<gene>
    <name evidence="2" type="ORF">SAMN04488108_0627</name>
</gene>
<dbReference type="RefSeq" id="WP_073570279.1">
    <property type="nucleotide sequence ID" value="NZ_FRXN01000001.1"/>
</dbReference>
<dbReference type="AlphaFoldDB" id="A0A1M7Z5T0"/>
<keyword evidence="1" id="KW-1133">Transmembrane helix</keyword>
<dbReference type="EMBL" id="FRXN01000001">
    <property type="protein sequence ID" value="SHO60182.1"/>
    <property type="molecule type" value="Genomic_DNA"/>
</dbReference>
<reference evidence="3" key="1">
    <citation type="submission" date="2016-12" db="EMBL/GenBank/DDBJ databases">
        <authorList>
            <person name="Varghese N."/>
            <person name="Submissions S."/>
        </authorList>
    </citation>
    <scope>NUCLEOTIDE SEQUENCE [LARGE SCALE GENOMIC DNA]</scope>
    <source>
        <strain evidence="3">DSM 25035</strain>
    </source>
</reference>